<keyword evidence="5 9" id="KW-0269">Exonuclease</keyword>
<keyword evidence="6" id="KW-0460">Magnesium</keyword>
<accession>J3JKM1</accession>
<dbReference type="AlphaFoldDB" id="J3JKM1"/>
<sequence>MLGWRTEAGRGTQTAAIDVVPRWHAGTMSTPHSSSSDAAPATAWPFGPLLGFDTETTGVNPSQDRLVTAALIRRTERTIGGDRQQSVTTWLADPGVEIPEAASAVHGVTTERVRAEGRPVTEVLAEVSDLLVTAMAAGTPVVAFNASYDLTLMEAELARHDLPTMRSRLGRELGPIADPLVLDRAVDRYRKGKRRLGDLCEVYGVQVDEALHTAEVDVIATLDVLEAMAIAHPQVSELGPEQLVAFQARAHRTWAESFNEWLARKNPSRTPAQTAWPLPDSPMS</sequence>
<protein>
    <submittedName>
        <fullName evidence="9">Exonuclease</fullName>
    </submittedName>
</protein>
<dbReference type="PANTHER" id="PTHR13058:SF19">
    <property type="entry name" value="LD40940P"/>
    <property type="match status" value="1"/>
</dbReference>
<dbReference type="InterPro" id="IPR012337">
    <property type="entry name" value="RNaseH-like_sf"/>
</dbReference>
<dbReference type="GO" id="GO:0006308">
    <property type="term" value="P:DNA catabolic process"/>
    <property type="evidence" value="ECO:0007669"/>
    <property type="project" value="TreeGrafter"/>
</dbReference>
<dbReference type="eggNOG" id="COG0847">
    <property type="taxonomic scope" value="Bacteria"/>
</dbReference>
<dbReference type="Gene3D" id="3.30.420.10">
    <property type="entry name" value="Ribonuclease H-like superfamily/Ribonuclease H"/>
    <property type="match status" value="1"/>
</dbReference>
<dbReference type="EMBL" id="ALJK01000066">
    <property type="protein sequence ID" value="EJN85441.1"/>
    <property type="molecule type" value="Genomic_DNA"/>
</dbReference>
<evidence type="ECO:0000259" key="8">
    <source>
        <dbReference type="SMART" id="SM00479"/>
    </source>
</evidence>
<evidence type="ECO:0000256" key="5">
    <source>
        <dbReference type="ARBA" id="ARBA00022839"/>
    </source>
</evidence>
<dbReference type="PATRIC" id="fig|1115803.3.peg.798"/>
<dbReference type="NCBIfam" id="NF005927">
    <property type="entry name" value="PRK07942.1"/>
    <property type="match status" value="1"/>
</dbReference>
<comment type="similarity">
    <text evidence="7">Belongs to the exonuclease superfamily. TREX family.</text>
</comment>
<dbReference type="Proteomes" id="UP000007814">
    <property type="component" value="Unassembled WGS sequence"/>
</dbReference>
<evidence type="ECO:0000313" key="10">
    <source>
        <dbReference type="Proteomes" id="UP000007814"/>
    </source>
</evidence>
<dbReference type="InterPro" id="IPR013520">
    <property type="entry name" value="Ribonucl_H"/>
</dbReference>
<dbReference type="SMART" id="SM00479">
    <property type="entry name" value="EXOIII"/>
    <property type="match status" value="1"/>
</dbReference>
<dbReference type="PANTHER" id="PTHR13058">
    <property type="entry name" value="THREE PRIME REPAIR EXONUCLEASE 1, 2"/>
    <property type="match status" value="1"/>
</dbReference>
<organism evidence="9 10">
    <name type="scientific">Actinomyces naeslundii (strain ATCC 12104 / DSM 43013 / CCUG 2238 / JCM 8349 / NCTC 10301 / Howell 279)</name>
    <dbReference type="NCBI Taxonomy" id="1115803"/>
    <lineage>
        <taxon>Bacteria</taxon>
        <taxon>Bacillati</taxon>
        <taxon>Actinomycetota</taxon>
        <taxon>Actinomycetes</taxon>
        <taxon>Actinomycetales</taxon>
        <taxon>Actinomycetaceae</taxon>
        <taxon>Actinomyces</taxon>
    </lineage>
</organism>
<feature type="domain" description="Exonuclease" evidence="8">
    <location>
        <begin position="48"/>
        <end position="234"/>
    </location>
</feature>
<keyword evidence="2" id="KW-0540">Nuclease</keyword>
<dbReference type="InterPro" id="IPR040393">
    <property type="entry name" value="TREX1/2"/>
</dbReference>
<name>J3JKM1_ACTNH</name>
<evidence type="ECO:0000256" key="4">
    <source>
        <dbReference type="ARBA" id="ARBA00022801"/>
    </source>
</evidence>
<gene>
    <name evidence="9" type="ORF">HMPREF1129_1326</name>
</gene>
<reference evidence="9 10" key="1">
    <citation type="submission" date="2012-07" db="EMBL/GenBank/DDBJ databases">
        <authorList>
            <person name="Durkin A.S."/>
            <person name="McCorrison J."/>
            <person name="Torralba M."/>
            <person name="Gillis M."/>
            <person name="Methe B."/>
            <person name="Sutton G."/>
            <person name="Nelson K.E."/>
        </authorList>
    </citation>
    <scope>NUCLEOTIDE SEQUENCE [LARGE SCALE GENOMIC DNA]</scope>
    <source>
        <strain evidence="10">ATCC 12104 / DSM 43013 / CCUG 2238 / JCM 8349 / NCTC 10301 / Howell 279</strain>
    </source>
</reference>
<keyword evidence="3" id="KW-0479">Metal-binding</keyword>
<evidence type="ECO:0000256" key="1">
    <source>
        <dbReference type="ARBA" id="ARBA00001946"/>
    </source>
</evidence>
<evidence type="ECO:0000256" key="2">
    <source>
        <dbReference type="ARBA" id="ARBA00022722"/>
    </source>
</evidence>
<proteinExistence type="inferred from homology"/>
<evidence type="ECO:0000256" key="7">
    <source>
        <dbReference type="ARBA" id="ARBA00025769"/>
    </source>
</evidence>
<dbReference type="SUPFAM" id="SSF53098">
    <property type="entry name" value="Ribonuclease H-like"/>
    <property type="match status" value="1"/>
</dbReference>
<dbReference type="CDD" id="cd06127">
    <property type="entry name" value="DEDDh"/>
    <property type="match status" value="1"/>
</dbReference>
<dbReference type="InterPro" id="IPR036397">
    <property type="entry name" value="RNaseH_sf"/>
</dbReference>
<keyword evidence="4" id="KW-0378">Hydrolase</keyword>
<dbReference type="Pfam" id="PF00929">
    <property type="entry name" value="RNase_T"/>
    <property type="match status" value="1"/>
</dbReference>
<comment type="cofactor">
    <cofactor evidence="1">
        <name>Mg(2+)</name>
        <dbReference type="ChEBI" id="CHEBI:18420"/>
    </cofactor>
</comment>
<comment type="caution">
    <text evidence="9">The sequence shown here is derived from an EMBL/GenBank/DDBJ whole genome shotgun (WGS) entry which is preliminary data.</text>
</comment>
<dbReference type="GO" id="GO:0003676">
    <property type="term" value="F:nucleic acid binding"/>
    <property type="evidence" value="ECO:0007669"/>
    <property type="project" value="InterPro"/>
</dbReference>
<dbReference type="GO" id="GO:0008296">
    <property type="term" value="F:3'-5'-DNA exonuclease activity"/>
    <property type="evidence" value="ECO:0007669"/>
    <property type="project" value="TreeGrafter"/>
</dbReference>
<evidence type="ECO:0000313" key="9">
    <source>
        <dbReference type="EMBL" id="EJN85441.1"/>
    </source>
</evidence>
<evidence type="ECO:0000256" key="3">
    <source>
        <dbReference type="ARBA" id="ARBA00022723"/>
    </source>
</evidence>
<evidence type="ECO:0000256" key="6">
    <source>
        <dbReference type="ARBA" id="ARBA00022842"/>
    </source>
</evidence>
<dbReference type="GO" id="GO:0046872">
    <property type="term" value="F:metal ion binding"/>
    <property type="evidence" value="ECO:0007669"/>
    <property type="project" value="UniProtKB-KW"/>
</dbReference>
<dbReference type="GO" id="GO:0005737">
    <property type="term" value="C:cytoplasm"/>
    <property type="evidence" value="ECO:0007669"/>
    <property type="project" value="TreeGrafter"/>
</dbReference>